<sequence>MANLTLSLLIGPAVPVPAPQDVIDALTGISVNHGAERSGFQLTFAVSKESPLLTTLLPAGYFDPISTRVVIIATMGGFPNVLMDGMVTQQQLQPSSNPGESTLTITGEDLSVAMDIVSLTRPFPAMNEQAIVNLILAPYLALGIVPLVIPPIVPILQTPVEGWDTQTNQTDRAYIRQIAERCGYIFFVRPGPLPLQSVAYFGPDVNVPVPQPALTINMDAHTNVESLSFTLNGLAKKIRVFTILDPFTHKIPIPIPLPNINAFKPPLGLRPTPPSRIEFDTRSANLSPDKAARNILGFLLNKDNAAAISGSGSLDVMRYGHVLEPRMLVGVRGAGLAYDGLYYVDSVAHTLKKGSYKQNFTLSRDGLITNTPLVPV</sequence>
<name>A0ABU3NBT5_9SPHN</name>
<dbReference type="SUPFAM" id="SSF69279">
    <property type="entry name" value="Phage tail proteins"/>
    <property type="match status" value="1"/>
</dbReference>
<evidence type="ECO:0008006" key="2">
    <source>
        <dbReference type="Google" id="ProtNLM"/>
    </source>
</evidence>
<dbReference type="EMBL" id="JALMLT010000006">
    <property type="protein sequence ID" value="MDT8760895.1"/>
    <property type="molecule type" value="Genomic_DNA"/>
</dbReference>
<protein>
    <recommendedName>
        <fullName evidence="2">Phage protein D</fullName>
    </recommendedName>
</protein>
<reference evidence="1" key="1">
    <citation type="submission" date="2022-04" db="EMBL/GenBank/DDBJ databases">
        <title>Tomato heritable bacteria conferring resistance against bacterial wilt.</title>
        <authorList>
            <person name="Yin J."/>
        </authorList>
    </citation>
    <scope>NUCLEOTIDE SEQUENCE</scope>
    <source>
        <strain evidence="1">Cra20</strain>
    </source>
</reference>
<gene>
    <name evidence="1" type="ORF">MZO42_19520</name>
</gene>
<evidence type="ECO:0000313" key="1">
    <source>
        <dbReference type="EMBL" id="MDT8760895.1"/>
    </source>
</evidence>
<proteinExistence type="predicted"/>
<accession>A0ABU3NBT5</accession>
<comment type="caution">
    <text evidence="1">The sequence shown here is derived from an EMBL/GenBank/DDBJ whole genome shotgun (WGS) entry which is preliminary data.</text>
</comment>
<organism evidence="1">
    <name type="scientific">Sphingomonas psychrotolerans</name>
    <dbReference type="NCBI Taxonomy" id="1327635"/>
    <lineage>
        <taxon>Bacteria</taxon>
        <taxon>Pseudomonadati</taxon>
        <taxon>Pseudomonadota</taxon>
        <taxon>Alphaproteobacteria</taxon>
        <taxon>Sphingomonadales</taxon>
        <taxon>Sphingomonadaceae</taxon>
        <taxon>Sphingomonas</taxon>
    </lineage>
</organism>